<feature type="compositionally biased region" description="Low complexity" evidence="1">
    <location>
        <begin position="311"/>
        <end position="328"/>
    </location>
</feature>
<keyword evidence="2" id="KW-0472">Membrane</keyword>
<proteinExistence type="predicted"/>
<dbReference type="GO" id="GO:0009941">
    <property type="term" value="C:chloroplast envelope"/>
    <property type="evidence" value="ECO:0007669"/>
    <property type="project" value="TreeGrafter"/>
</dbReference>
<gene>
    <name evidence="3" type="ORF">Tsubulata_001273</name>
</gene>
<dbReference type="AlphaFoldDB" id="A0A9Q0FNP2"/>
<comment type="caution">
    <text evidence="3">The sequence shown here is derived from an EMBL/GenBank/DDBJ whole genome shotgun (WGS) entry which is preliminary data.</text>
</comment>
<keyword evidence="2" id="KW-1133">Transmembrane helix</keyword>
<sequence>MSLTTLFPPHTLLHWRNPTLSPPPPHALNSSSCKPYKLLLRPHTLRLAAAAGKAPAYESGGHTQPQTRNSLDDLLSVTELACVVSPAIVAVGYALHCTFLSSKRAALGVIASSRAFAWAAAVMASGVALGSWIRRRQWRRISVARRGGPESVNLVERIERLEEEVKSSATVIRVLSRQLEKLGTRFRVTRRALKDPIEETAALAKKNSEATRALAIQEDILEKELGEIQNVLIAMQEQQQKQFELIVAIGKTGKLWNKWEPNQKEHPTPISKEPNEEQQYPIHMSQKPNQEQHRIQISDLKENVKQFEVESSQSQSSGASAGSDNERP</sequence>
<name>A0A9Q0FNP2_9ROSI</name>
<keyword evidence="2" id="KW-0812">Transmembrane</keyword>
<evidence type="ECO:0000256" key="1">
    <source>
        <dbReference type="SAM" id="MobiDB-lite"/>
    </source>
</evidence>
<reference evidence="3" key="1">
    <citation type="submission" date="2022-02" db="EMBL/GenBank/DDBJ databases">
        <authorList>
            <person name="Henning P.M."/>
            <person name="McCubbin A.G."/>
            <person name="Shore J.S."/>
        </authorList>
    </citation>
    <scope>NUCLEOTIDE SEQUENCE</scope>
    <source>
        <strain evidence="3">F60SS</strain>
        <tissue evidence="3">Leaves</tissue>
    </source>
</reference>
<evidence type="ECO:0000313" key="3">
    <source>
        <dbReference type="EMBL" id="KAJ4833646.1"/>
    </source>
</evidence>
<dbReference type="PANTHER" id="PTHR36408:SF1">
    <property type="entry name" value="TRANSMEMBRANE PROTEIN"/>
    <property type="match status" value="1"/>
</dbReference>
<feature type="transmembrane region" description="Helical" evidence="2">
    <location>
        <begin position="74"/>
        <end position="95"/>
    </location>
</feature>
<evidence type="ECO:0000313" key="4">
    <source>
        <dbReference type="Proteomes" id="UP001141552"/>
    </source>
</evidence>
<evidence type="ECO:0000256" key="2">
    <source>
        <dbReference type="SAM" id="Phobius"/>
    </source>
</evidence>
<accession>A0A9Q0FNP2</accession>
<organism evidence="3 4">
    <name type="scientific">Turnera subulata</name>
    <dbReference type="NCBI Taxonomy" id="218843"/>
    <lineage>
        <taxon>Eukaryota</taxon>
        <taxon>Viridiplantae</taxon>
        <taxon>Streptophyta</taxon>
        <taxon>Embryophyta</taxon>
        <taxon>Tracheophyta</taxon>
        <taxon>Spermatophyta</taxon>
        <taxon>Magnoliopsida</taxon>
        <taxon>eudicotyledons</taxon>
        <taxon>Gunneridae</taxon>
        <taxon>Pentapetalae</taxon>
        <taxon>rosids</taxon>
        <taxon>fabids</taxon>
        <taxon>Malpighiales</taxon>
        <taxon>Passifloraceae</taxon>
        <taxon>Turnera</taxon>
    </lineage>
</organism>
<dbReference type="EMBL" id="JAKUCV010004898">
    <property type="protein sequence ID" value="KAJ4833646.1"/>
    <property type="molecule type" value="Genomic_DNA"/>
</dbReference>
<reference evidence="3" key="2">
    <citation type="journal article" date="2023" name="Plants (Basel)">
        <title>Annotation of the Turnera subulata (Passifloraceae) Draft Genome Reveals the S-Locus Evolved after the Divergence of Turneroideae from Passifloroideae in a Stepwise Manner.</title>
        <authorList>
            <person name="Henning P.M."/>
            <person name="Roalson E.H."/>
            <person name="Mir W."/>
            <person name="McCubbin A.G."/>
            <person name="Shore J.S."/>
        </authorList>
    </citation>
    <scope>NUCLEOTIDE SEQUENCE</scope>
    <source>
        <strain evidence="3">F60SS</strain>
    </source>
</reference>
<feature type="region of interest" description="Disordered" evidence="1">
    <location>
        <begin position="258"/>
        <end position="328"/>
    </location>
</feature>
<dbReference type="OrthoDB" id="2020732at2759"/>
<feature type="transmembrane region" description="Helical" evidence="2">
    <location>
        <begin position="115"/>
        <end position="133"/>
    </location>
</feature>
<dbReference type="Proteomes" id="UP001141552">
    <property type="component" value="Unassembled WGS sequence"/>
</dbReference>
<keyword evidence="4" id="KW-1185">Reference proteome</keyword>
<dbReference type="PANTHER" id="PTHR36408">
    <property type="entry name" value="TRANSMEMBRANE PROTEIN"/>
    <property type="match status" value="1"/>
</dbReference>
<protein>
    <submittedName>
        <fullName evidence="3">Uncharacterized protein</fullName>
    </submittedName>
</protein>
<feature type="compositionally biased region" description="Basic and acidic residues" evidence="1">
    <location>
        <begin position="290"/>
        <end position="308"/>
    </location>
</feature>